<reference evidence="3" key="1">
    <citation type="submission" date="2023-06" db="EMBL/GenBank/DDBJ databases">
        <title>Genome-scale phylogeny and comparative genomics of the fungal order Sordariales.</title>
        <authorList>
            <consortium name="Lawrence Berkeley National Laboratory"/>
            <person name="Hensen N."/>
            <person name="Bonometti L."/>
            <person name="Westerberg I."/>
            <person name="Brannstrom I.O."/>
            <person name="Guillou S."/>
            <person name="Cros-Aarteil S."/>
            <person name="Calhoun S."/>
            <person name="Haridas S."/>
            <person name="Kuo A."/>
            <person name="Mondo S."/>
            <person name="Pangilinan J."/>
            <person name="Riley R."/>
            <person name="LaButti K."/>
            <person name="Andreopoulos B."/>
            <person name="Lipzen A."/>
            <person name="Chen C."/>
            <person name="Yanf M."/>
            <person name="Daum C."/>
            <person name="Ng V."/>
            <person name="Clum A."/>
            <person name="Steindorff A."/>
            <person name="Ohm R."/>
            <person name="Martin F."/>
            <person name="Silar P."/>
            <person name="Natvig D."/>
            <person name="Lalanne C."/>
            <person name="Gautier V."/>
            <person name="Ament-velasquez S.L."/>
            <person name="Kruys A."/>
            <person name="Hutchinson M.I."/>
            <person name="Powell A.J."/>
            <person name="Barry K."/>
            <person name="Miller A.N."/>
            <person name="Grigoriev I.V."/>
            <person name="Debuchy R."/>
            <person name="Gladieux P."/>
            <person name="Thoren M.H."/>
            <person name="Johannesson H."/>
        </authorList>
    </citation>
    <scope>NUCLEOTIDE SEQUENCE</scope>
    <source>
        <strain evidence="3">SMH2392-1A</strain>
    </source>
</reference>
<keyword evidence="4" id="KW-1185">Reference proteome</keyword>
<dbReference type="EMBL" id="JAUIRO010000007">
    <property type="protein sequence ID" value="KAK0706729.1"/>
    <property type="molecule type" value="Genomic_DNA"/>
</dbReference>
<dbReference type="AlphaFoldDB" id="A0AA40DK87"/>
<evidence type="ECO:0000313" key="3">
    <source>
        <dbReference type="EMBL" id="KAK0706729.1"/>
    </source>
</evidence>
<evidence type="ECO:0000313" key="4">
    <source>
        <dbReference type="Proteomes" id="UP001172101"/>
    </source>
</evidence>
<feature type="signal peptide" evidence="2">
    <location>
        <begin position="1"/>
        <end position="29"/>
    </location>
</feature>
<dbReference type="Proteomes" id="UP001172101">
    <property type="component" value="Unassembled WGS sequence"/>
</dbReference>
<feature type="region of interest" description="Disordered" evidence="1">
    <location>
        <begin position="40"/>
        <end position="64"/>
    </location>
</feature>
<dbReference type="RefSeq" id="XP_060291823.1">
    <property type="nucleotide sequence ID" value="XM_060435204.1"/>
</dbReference>
<feature type="chain" id="PRO_5041392183" description="Secreted protein" evidence="2">
    <location>
        <begin position="30"/>
        <end position="139"/>
    </location>
</feature>
<gene>
    <name evidence="3" type="ORF">B0T26DRAFT_469634</name>
</gene>
<organism evidence="3 4">
    <name type="scientific">Lasiosphaeria miniovina</name>
    <dbReference type="NCBI Taxonomy" id="1954250"/>
    <lineage>
        <taxon>Eukaryota</taxon>
        <taxon>Fungi</taxon>
        <taxon>Dikarya</taxon>
        <taxon>Ascomycota</taxon>
        <taxon>Pezizomycotina</taxon>
        <taxon>Sordariomycetes</taxon>
        <taxon>Sordariomycetidae</taxon>
        <taxon>Sordariales</taxon>
        <taxon>Lasiosphaeriaceae</taxon>
        <taxon>Lasiosphaeria</taxon>
    </lineage>
</organism>
<evidence type="ECO:0000256" key="1">
    <source>
        <dbReference type="SAM" id="MobiDB-lite"/>
    </source>
</evidence>
<comment type="caution">
    <text evidence="3">The sequence shown here is derived from an EMBL/GenBank/DDBJ whole genome shotgun (WGS) entry which is preliminary data.</text>
</comment>
<protein>
    <recommendedName>
        <fullName evidence="5">Secreted protein</fullName>
    </recommendedName>
</protein>
<proteinExistence type="predicted"/>
<sequence length="139" mass="15100">MANSMVVALVCSHLQLLMSNLCAAGQALAFLWAARGETQGHAPPKVPNRGASLTPPSLSRTSAGKKFGYRTRLDTSTLSSWARSVGQSPPQGQAGDLVIPGPPHFRSAIVMRDSGLISELGQLAFVDPVDRFGWWRWWW</sequence>
<accession>A0AA40DK87</accession>
<dbReference type="GeneID" id="85318474"/>
<evidence type="ECO:0000256" key="2">
    <source>
        <dbReference type="SAM" id="SignalP"/>
    </source>
</evidence>
<keyword evidence="2" id="KW-0732">Signal</keyword>
<name>A0AA40DK87_9PEZI</name>
<evidence type="ECO:0008006" key="5">
    <source>
        <dbReference type="Google" id="ProtNLM"/>
    </source>
</evidence>